<keyword evidence="4" id="KW-0564">Palmitate</keyword>
<protein>
    <recommendedName>
        <fullName evidence="11">Lipoprotein-attachment site-containing protein</fullName>
    </recommendedName>
</protein>
<evidence type="ECO:0000256" key="4">
    <source>
        <dbReference type="ARBA" id="ARBA00023139"/>
    </source>
</evidence>
<feature type="signal peptide" evidence="8">
    <location>
        <begin position="1"/>
        <end position="19"/>
    </location>
</feature>
<dbReference type="RefSeq" id="WP_007010092.1">
    <property type="nucleotide sequence ID" value="NZ_FNSL01000001.1"/>
</dbReference>
<gene>
    <name evidence="9" type="ORF">SAMN05216452_1731</name>
</gene>
<sequence>MTARRTLTLVMLGLALGLAACGRKAPLDSPYEAALDARKEAERNDQPVPPAPEKPVEDRPFILDGLL</sequence>
<feature type="chain" id="PRO_5011581694" description="Lipoprotein-attachment site-containing protein" evidence="8">
    <location>
        <begin position="20"/>
        <end position="67"/>
    </location>
</feature>
<evidence type="ECO:0000313" key="9">
    <source>
        <dbReference type="EMBL" id="SEB50392.1"/>
    </source>
</evidence>
<dbReference type="PROSITE" id="PS51257">
    <property type="entry name" value="PROKAR_LIPOPROTEIN"/>
    <property type="match status" value="1"/>
</dbReference>
<evidence type="ECO:0000256" key="3">
    <source>
        <dbReference type="ARBA" id="ARBA00023136"/>
    </source>
</evidence>
<evidence type="ECO:0000256" key="2">
    <source>
        <dbReference type="ARBA" id="ARBA00022729"/>
    </source>
</evidence>
<keyword evidence="6" id="KW-0449">Lipoprotein</keyword>
<feature type="compositionally biased region" description="Basic and acidic residues" evidence="7">
    <location>
        <begin position="35"/>
        <end position="45"/>
    </location>
</feature>
<evidence type="ECO:0000256" key="1">
    <source>
        <dbReference type="ARBA" id="ARBA00004459"/>
    </source>
</evidence>
<dbReference type="InterPro" id="IPR032831">
    <property type="entry name" value="LptM_cons"/>
</dbReference>
<evidence type="ECO:0000256" key="6">
    <source>
        <dbReference type="ARBA" id="ARBA00023288"/>
    </source>
</evidence>
<dbReference type="EMBL" id="FNSL01000001">
    <property type="protein sequence ID" value="SEB50392.1"/>
    <property type="molecule type" value="Genomic_DNA"/>
</dbReference>
<evidence type="ECO:0000256" key="8">
    <source>
        <dbReference type="SAM" id="SignalP"/>
    </source>
</evidence>
<organism evidence="9 10">
    <name type="scientific">Nitratireductor aquibiodomus</name>
    <dbReference type="NCBI Taxonomy" id="204799"/>
    <lineage>
        <taxon>Bacteria</taxon>
        <taxon>Pseudomonadati</taxon>
        <taxon>Pseudomonadota</taxon>
        <taxon>Alphaproteobacteria</taxon>
        <taxon>Hyphomicrobiales</taxon>
        <taxon>Phyllobacteriaceae</taxon>
        <taxon>Nitratireductor</taxon>
    </lineage>
</organism>
<keyword evidence="3" id="KW-0472">Membrane</keyword>
<evidence type="ECO:0000256" key="7">
    <source>
        <dbReference type="SAM" id="MobiDB-lite"/>
    </source>
</evidence>
<evidence type="ECO:0000256" key="5">
    <source>
        <dbReference type="ARBA" id="ARBA00023237"/>
    </source>
</evidence>
<evidence type="ECO:0008006" key="11">
    <source>
        <dbReference type="Google" id="ProtNLM"/>
    </source>
</evidence>
<keyword evidence="10" id="KW-1185">Reference proteome</keyword>
<reference evidence="10" key="1">
    <citation type="submission" date="2016-10" db="EMBL/GenBank/DDBJ databases">
        <authorList>
            <person name="Varghese N."/>
            <person name="Submissions S."/>
        </authorList>
    </citation>
    <scope>NUCLEOTIDE SEQUENCE [LARGE SCALE GENOMIC DNA]</scope>
    <source>
        <strain evidence="10">ES.061</strain>
    </source>
</reference>
<feature type="region of interest" description="Disordered" evidence="7">
    <location>
        <begin position="34"/>
        <end position="67"/>
    </location>
</feature>
<dbReference type="Proteomes" id="UP000199064">
    <property type="component" value="Unassembled WGS sequence"/>
</dbReference>
<evidence type="ECO:0000313" key="10">
    <source>
        <dbReference type="Proteomes" id="UP000199064"/>
    </source>
</evidence>
<dbReference type="AlphaFoldDB" id="A0A1H4JXN7"/>
<comment type="subcellular location">
    <subcellularLocation>
        <location evidence="1">Cell outer membrane</location>
        <topology evidence="1">Lipid-anchor</topology>
    </subcellularLocation>
</comment>
<dbReference type="NCBIfam" id="NF047847">
    <property type="entry name" value="SS_mature_LptM"/>
    <property type="match status" value="1"/>
</dbReference>
<name>A0A1H4JXN7_9HYPH</name>
<proteinExistence type="predicted"/>
<keyword evidence="2 8" id="KW-0732">Signal</keyword>
<accession>A0A1H4JXN7</accession>
<keyword evidence="5" id="KW-0998">Cell outer membrane</keyword>